<dbReference type="InterPro" id="IPR002220">
    <property type="entry name" value="DapA-like"/>
</dbReference>
<gene>
    <name evidence="2" type="ORF">Rcae01_00427</name>
</gene>
<dbReference type="InterPro" id="IPR013785">
    <property type="entry name" value="Aldolase_TIM"/>
</dbReference>
<protein>
    <recommendedName>
        <fullName evidence="4">Dihydrodipicolinate synthase family protein</fullName>
    </recommendedName>
</protein>
<accession>A0ABP9VIF1</accession>
<evidence type="ECO:0000313" key="3">
    <source>
        <dbReference type="Proteomes" id="UP001416858"/>
    </source>
</evidence>
<dbReference type="SUPFAM" id="SSF51569">
    <property type="entry name" value="Aldolase"/>
    <property type="match status" value="1"/>
</dbReference>
<dbReference type="Proteomes" id="UP001416858">
    <property type="component" value="Unassembled WGS sequence"/>
</dbReference>
<evidence type="ECO:0000256" key="1">
    <source>
        <dbReference type="ARBA" id="ARBA00023239"/>
    </source>
</evidence>
<dbReference type="PANTHER" id="PTHR12128:SF51">
    <property type="entry name" value="BLL4205 PROTEIN"/>
    <property type="match status" value="1"/>
</dbReference>
<keyword evidence="3" id="KW-1185">Reference proteome</keyword>
<evidence type="ECO:0008006" key="4">
    <source>
        <dbReference type="Google" id="ProtNLM"/>
    </source>
</evidence>
<keyword evidence="1" id="KW-0456">Lyase</keyword>
<sequence length="354" mass="39209">MAASLTSAIHQLLLDGIAIPACPLALTSERRFDPRRQRALLRYYAGAGAGGVAVAVHTTQFEIRDSQHGLLRPVLELTAEELQNSQQRHGRDIVRIGGIVGQTEQAIAEAQLLHDLRYHVGLLSLAGHAGRSLDELISHCQRVAEVIPLMGFYLQPAVGGVDLPYTFWRRFAEIENVVAIKIAPFNRYQTLEVVRAVIDSGRDDIALYTGNDDNIVCDLLTEYVLPTQQGDKRIGFSGGLLGHWACWTQTAVMLLERCKQIRRSGSIPNEMMTTAAQVTDCNAAFFDAANGFRGCIAGIHEVLRRQGLLEGTWCLNPNETLSPGQVAEIDRVYRAYPHLNDDAFVAEHIDMWLR</sequence>
<proteinExistence type="predicted"/>
<comment type="caution">
    <text evidence="2">The sequence shown here is derived from an EMBL/GenBank/DDBJ whole genome shotgun (WGS) entry which is preliminary data.</text>
</comment>
<organism evidence="2 3">
    <name type="scientific">Novipirellula caenicola</name>
    <dbReference type="NCBI Taxonomy" id="1536901"/>
    <lineage>
        <taxon>Bacteria</taxon>
        <taxon>Pseudomonadati</taxon>
        <taxon>Planctomycetota</taxon>
        <taxon>Planctomycetia</taxon>
        <taxon>Pirellulales</taxon>
        <taxon>Pirellulaceae</taxon>
        <taxon>Novipirellula</taxon>
    </lineage>
</organism>
<dbReference type="EMBL" id="BAABRO010000001">
    <property type="protein sequence ID" value="GAA5504988.1"/>
    <property type="molecule type" value="Genomic_DNA"/>
</dbReference>
<dbReference type="SMART" id="SM01130">
    <property type="entry name" value="DHDPS"/>
    <property type="match status" value="1"/>
</dbReference>
<dbReference type="PANTHER" id="PTHR12128">
    <property type="entry name" value="DIHYDRODIPICOLINATE SYNTHASE"/>
    <property type="match status" value="1"/>
</dbReference>
<evidence type="ECO:0000313" key="2">
    <source>
        <dbReference type="EMBL" id="GAA5504988.1"/>
    </source>
</evidence>
<dbReference type="Gene3D" id="3.20.20.70">
    <property type="entry name" value="Aldolase class I"/>
    <property type="match status" value="1"/>
</dbReference>
<name>A0ABP9VIF1_9BACT</name>
<dbReference type="RefSeq" id="WP_345682089.1">
    <property type="nucleotide sequence ID" value="NZ_BAABRO010000001.1"/>
</dbReference>
<reference evidence="2 3" key="1">
    <citation type="submission" date="2024-02" db="EMBL/GenBank/DDBJ databases">
        <title>Rhodopirellula caenicola NBRC 110016.</title>
        <authorList>
            <person name="Ichikawa N."/>
            <person name="Katano-Makiyama Y."/>
            <person name="Hidaka K."/>
        </authorList>
    </citation>
    <scope>NUCLEOTIDE SEQUENCE [LARGE SCALE GENOMIC DNA]</scope>
    <source>
        <strain evidence="2 3">NBRC 110016</strain>
    </source>
</reference>